<organism evidence="3 4">
    <name type="scientific">Oopsacas minuta</name>
    <dbReference type="NCBI Taxonomy" id="111878"/>
    <lineage>
        <taxon>Eukaryota</taxon>
        <taxon>Metazoa</taxon>
        <taxon>Porifera</taxon>
        <taxon>Hexactinellida</taxon>
        <taxon>Hexasterophora</taxon>
        <taxon>Lyssacinosida</taxon>
        <taxon>Leucopsacidae</taxon>
        <taxon>Oopsacas</taxon>
    </lineage>
</organism>
<dbReference type="GO" id="GO:0008270">
    <property type="term" value="F:zinc ion binding"/>
    <property type="evidence" value="ECO:0007669"/>
    <property type="project" value="UniProtKB-KW"/>
</dbReference>
<dbReference type="InterPro" id="IPR001258">
    <property type="entry name" value="NHL_repeat"/>
</dbReference>
<feature type="repeat" description="NHL" evidence="2">
    <location>
        <begin position="240"/>
        <end position="273"/>
    </location>
</feature>
<dbReference type="EMBL" id="JAKMXF010000003">
    <property type="protein sequence ID" value="KAI6661930.1"/>
    <property type="molecule type" value="Genomic_DNA"/>
</dbReference>
<evidence type="ECO:0000313" key="4">
    <source>
        <dbReference type="Proteomes" id="UP001165289"/>
    </source>
</evidence>
<evidence type="ECO:0000313" key="3">
    <source>
        <dbReference type="EMBL" id="KAI6661930.1"/>
    </source>
</evidence>
<dbReference type="SUPFAM" id="SSF101898">
    <property type="entry name" value="NHL repeat"/>
    <property type="match status" value="1"/>
</dbReference>
<sequence length="397" mass="45672">MATNFSGNYYTLSLLDSYVEMEQNICRTFDKIIRTASDRRNELIAQLNDMKITFLNKEVVRENRLLELENSLQRILKSNARQIEIIQLQNREISRIREQQEIYSKPTPFPVPILLTEGFQTLLQEIEGFGHVQGTAGPYINKKTHFNTFGRKGEGKGEMNDPKGIVIDSARRLFVADFLNKRVQVFSQDGNFIADFGSQVFFRPYGIALFDEFVFVTDRQLNLVFKFLQTNYNLVGKSVKGNLNSPSGLTIDRDREVLVADRSNNRIAVFSSELKFVREFGEDKLDYPQDVKINLNKIYVADNNEFKNIHIFSKTGDLLKSVIQLANVTRNIFICFDSNNNILISDSVGDTIQIFTPDGRMVHRIKSLPNPAGIAVTQNFHIICARHYLYTCDIRFY</sequence>
<dbReference type="GO" id="GO:0043161">
    <property type="term" value="P:proteasome-mediated ubiquitin-dependent protein catabolic process"/>
    <property type="evidence" value="ECO:0007669"/>
    <property type="project" value="TreeGrafter"/>
</dbReference>
<dbReference type="GO" id="GO:0061630">
    <property type="term" value="F:ubiquitin protein ligase activity"/>
    <property type="evidence" value="ECO:0007669"/>
    <property type="project" value="TreeGrafter"/>
</dbReference>
<dbReference type="Pfam" id="PF01436">
    <property type="entry name" value="NHL"/>
    <property type="match status" value="2"/>
</dbReference>
<dbReference type="PANTHER" id="PTHR24104">
    <property type="entry name" value="E3 UBIQUITIN-PROTEIN LIGASE NHLRC1-RELATED"/>
    <property type="match status" value="1"/>
</dbReference>
<dbReference type="PANTHER" id="PTHR24104:SF25">
    <property type="entry name" value="PROTEIN LIN-41"/>
    <property type="match status" value="1"/>
</dbReference>
<evidence type="ECO:0000256" key="2">
    <source>
        <dbReference type="PROSITE-ProRule" id="PRU00504"/>
    </source>
</evidence>
<protein>
    <submittedName>
        <fullName evidence="3">Uncharacterized protein</fullName>
    </submittedName>
</protein>
<keyword evidence="4" id="KW-1185">Reference proteome</keyword>
<dbReference type="GO" id="GO:0000209">
    <property type="term" value="P:protein polyubiquitination"/>
    <property type="evidence" value="ECO:0007669"/>
    <property type="project" value="TreeGrafter"/>
</dbReference>
<reference evidence="3 4" key="1">
    <citation type="journal article" date="2023" name="BMC Biol.">
        <title>The compact genome of the sponge Oopsacas minuta (Hexactinellida) is lacking key metazoan core genes.</title>
        <authorList>
            <person name="Santini S."/>
            <person name="Schenkelaars Q."/>
            <person name="Jourda C."/>
            <person name="Duchesne M."/>
            <person name="Belahbib H."/>
            <person name="Rocher C."/>
            <person name="Selva M."/>
            <person name="Riesgo A."/>
            <person name="Vervoort M."/>
            <person name="Leys S.P."/>
            <person name="Kodjabachian L."/>
            <person name="Le Bivic A."/>
            <person name="Borchiellini C."/>
            <person name="Claverie J.M."/>
            <person name="Renard E."/>
        </authorList>
    </citation>
    <scope>NUCLEOTIDE SEQUENCE [LARGE SCALE GENOMIC DNA]</scope>
    <source>
        <strain evidence="3">SPO-2</strain>
    </source>
</reference>
<name>A0AAV7KMZ9_9METZ</name>
<keyword evidence="1" id="KW-0677">Repeat</keyword>
<dbReference type="Proteomes" id="UP001165289">
    <property type="component" value="Unassembled WGS sequence"/>
</dbReference>
<dbReference type="PROSITE" id="PS51125">
    <property type="entry name" value="NHL"/>
    <property type="match status" value="2"/>
</dbReference>
<dbReference type="AlphaFoldDB" id="A0AAV7KMZ9"/>
<dbReference type="Gene3D" id="2.120.10.30">
    <property type="entry name" value="TolB, C-terminal domain"/>
    <property type="match status" value="2"/>
</dbReference>
<feature type="repeat" description="NHL" evidence="2">
    <location>
        <begin position="147"/>
        <end position="189"/>
    </location>
</feature>
<evidence type="ECO:0000256" key="1">
    <source>
        <dbReference type="ARBA" id="ARBA00022737"/>
    </source>
</evidence>
<dbReference type="InterPro" id="IPR011042">
    <property type="entry name" value="6-blade_b-propeller_TolB-like"/>
</dbReference>
<dbReference type="InterPro" id="IPR050952">
    <property type="entry name" value="TRIM-NHL_E3_ligases"/>
</dbReference>
<gene>
    <name evidence="3" type="ORF">LOD99_9700</name>
</gene>
<comment type="caution">
    <text evidence="3">The sequence shown here is derived from an EMBL/GenBank/DDBJ whole genome shotgun (WGS) entry which is preliminary data.</text>
</comment>
<dbReference type="CDD" id="cd05819">
    <property type="entry name" value="NHL"/>
    <property type="match status" value="1"/>
</dbReference>
<proteinExistence type="predicted"/>
<accession>A0AAV7KMZ9</accession>